<proteinExistence type="predicted"/>
<name>B9ECD3_MACCJ</name>
<protein>
    <submittedName>
        <fullName evidence="1">Uncharacterized protein</fullName>
    </submittedName>
</protein>
<sequence length="101" mass="11592">MGIPVFVHESDSYTSCGREHVEIIKEYLLLFDNKIICLHTNSLAEVNEYIEKYYRDKIENGICIIDITKAHMLALSDKQSIKNLIDALSNFSKISIDIDKV</sequence>
<dbReference type="Proteomes" id="UP000001383">
    <property type="component" value="Plasmid pMCCL2"/>
</dbReference>
<dbReference type="EMBL" id="AP009486">
    <property type="protein sequence ID" value="BAH18741.1"/>
    <property type="molecule type" value="Genomic_DNA"/>
</dbReference>
<accession>B9ECD3</accession>
<gene>
    <name evidence="1" type="ordered locus">MCCL_plsB0064</name>
</gene>
<dbReference type="KEGG" id="mcl:MCCL_plsB0064"/>
<dbReference type="RefSeq" id="WP_012655902.1">
    <property type="nucleotide sequence ID" value="NC_011996.1"/>
</dbReference>
<organism evidence="1 2">
    <name type="scientific">Macrococcus caseolyticus (strain JCSC5402)</name>
    <name type="common">Macrococcoides caseolyticum</name>
    <dbReference type="NCBI Taxonomy" id="458233"/>
    <lineage>
        <taxon>Bacteria</taxon>
        <taxon>Bacillati</taxon>
        <taxon>Bacillota</taxon>
        <taxon>Bacilli</taxon>
        <taxon>Bacillales</taxon>
        <taxon>Staphylococcaceae</taxon>
        <taxon>Macrococcoides</taxon>
    </lineage>
</organism>
<geneLocation type="plasmid" evidence="1 2">
    <name>pMCCL2</name>
</geneLocation>
<dbReference type="AlphaFoldDB" id="B9ECD3"/>
<reference evidence="1 2" key="1">
    <citation type="journal article" date="2009" name="J. Bacteriol.">
        <title>Complete genome sequence of Macrococcus caseolyticus strain JCSCS5402, reflecting the ancestral genome of the human-pathogenic staphylococci.</title>
        <authorList>
            <person name="Baba T."/>
            <person name="Kuwahara-Arai K."/>
            <person name="Uchiyama I."/>
            <person name="Takeuchi F."/>
            <person name="Ito T."/>
            <person name="Hiramatsu K."/>
        </authorList>
    </citation>
    <scope>NUCLEOTIDE SEQUENCE [LARGE SCALE GENOMIC DNA]</scope>
    <source>
        <strain evidence="1 2">JCSC5402</strain>
        <plasmid evidence="1 2">pMCCL2</plasmid>
    </source>
</reference>
<keyword evidence="1" id="KW-0614">Plasmid</keyword>
<dbReference type="HOGENOM" id="CLU_2288089_0_0_9"/>
<evidence type="ECO:0000313" key="2">
    <source>
        <dbReference type="Proteomes" id="UP000001383"/>
    </source>
</evidence>
<evidence type="ECO:0000313" key="1">
    <source>
        <dbReference type="EMBL" id="BAH18741.1"/>
    </source>
</evidence>